<dbReference type="Proteomes" id="UP000011728">
    <property type="component" value="Chromosome"/>
</dbReference>
<gene>
    <name evidence="1" type="ORF">Cspa_c55000</name>
</gene>
<accession>M1M120</accession>
<dbReference type="RefSeq" id="WP_015395552.1">
    <property type="nucleotide sequence ID" value="NC_020291.1"/>
</dbReference>
<evidence type="ECO:0000313" key="1">
    <source>
        <dbReference type="EMBL" id="AGF59245.1"/>
    </source>
</evidence>
<dbReference type="KEGG" id="csr:Cspa_c55000"/>
<organism evidence="1 2">
    <name type="scientific">Clostridium saccharoperbutylacetonicum N1-4(HMT)</name>
    <dbReference type="NCBI Taxonomy" id="931276"/>
    <lineage>
        <taxon>Bacteria</taxon>
        <taxon>Bacillati</taxon>
        <taxon>Bacillota</taxon>
        <taxon>Clostridia</taxon>
        <taxon>Eubacteriales</taxon>
        <taxon>Clostridiaceae</taxon>
        <taxon>Clostridium</taxon>
    </lineage>
</organism>
<sequence>MRELKIEEQKSICGGTHYQFTDLTTGYIYVYDNRDKANSIRLDLRSQGHKVSSITSYN</sequence>
<evidence type="ECO:0000313" key="2">
    <source>
        <dbReference type="Proteomes" id="UP000011728"/>
    </source>
</evidence>
<keyword evidence="2" id="KW-1185">Reference proteome</keyword>
<dbReference type="EMBL" id="CP004121">
    <property type="protein sequence ID" value="AGF59245.1"/>
    <property type="molecule type" value="Genomic_DNA"/>
</dbReference>
<name>M1M120_9CLOT</name>
<proteinExistence type="predicted"/>
<protein>
    <submittedName>
        <fullName evidence="1">Uncharacterized protein</fullName>
    </submittedName>
</protein>
<reference evidence="1 2" key="1">
    <citation type="submission" date="2013-02" db="EMBL/GenBank/DDBJ databases">
        <title>Genome sequence of Clostridium saccharoperbutylacetonicum N1-4(HMT).</title>
        <authorList>
            <person name="Poehlein A."/>
            <person name="Daniel R."/>
        </authorList>
    </citation>
    <scope>NUCLEOTIDE SEQUENCE [LARGE SCALE GENOMIC DNA]</scope>
    <source>
        <strain evidence="2">N1-4(HMT)</strain>
    </source>
</reference>
<dbReference type="PATRIC" id="fig|931276.5.peg.5558"/>
<dbReference type="AlphaFoldDB" id="M1M120"/>
<dbReference type="HOGENOM" id="CLU_2971427_0_0_9"/>